<dbReference type="PROSITE" id="PS50082">
    <property type="entry name" value="WD_REPEATS_2"/>
    <property type="match status" value="1"/>
</dbReference>
<dbReference type="InterPro" id="IPR015943">
    <property type="entry name" value="WD40/YVTN_repeat-like_dom_sf"/>
</dbReference>
<dbReference type="PROSITE" id="PS50294">
    <property type="entry name" value="WD_REPEATS_REGION"/>
    <property type="match status" value="1"/>
</dbReference>
<evidence type="ECO:0000313" key="6">
    <source>
        <dbReference type="EMBL" id="PPS07856.1"/>
    </source>
</evidence>
<evidence type="ECO:0000259" key="5">
    <source>
        <dbReference type="Pfam" id="PF25390"/>
    </source>
</evidence>
<dbReference type="OrthoDB" id="297375at2759"/>
<dbReference type="Pfam" id="PF25390">
    <property type="entry name" value="WD40_RLD"/>
    <property type="match status" value="1"/>
</dbReference>
<dbReference type="AlphaFoldDB" id="A0A2P5XX43"/>
<evidence type="ECO:0000256" key="2">
    <source>
        <dbReference type="PROSITE-ProRule" id="PRU00221"/>
    </source>
</evidence>
<evidence type="ECO:0000256" key="1">
    <source>
        <dbReference type="ARBA" id="ARBA00022737"/>
    </source>
</evidence>
<dbReference type="PANTHER" id="PTHR46207">
    <property type="entry name" value="PROTEIN RCC2"/>
    <property type="match status" value="1"/>
</dbReference>
<feature type="compositionally biased region" description="Low complexity" evidence="4">
    <location>
        <begin position="815"/>
        <end position="824"/>
    </location>
</feature>
<dbReference type="EMBL" id="KZ664097">
    <property type="protein sequence ID" value="PPS07856.1"/>
    <property type="molecule type" value="Genomic_DNA"/>
</dbReference>
<dbReference type="PROSITE" id="PS00626">
    <property type="entry name" value="RCC1_2"/>
    <property type="match status" value="3"/>
</dbReference>
<dbReference type="SUPFAM" id="SSF50985">
    <property type="entry name" value="RCC1/BLIP-II"/>
    <property type="match status" value="1"/>
</dbReference>
<dbReference type="InterPro" id="IPR028641">
    <property type="entry name" value="RCC2"/>
</dbReference>
<dbReference type="GO" id="GO:0016020">
    <property type="term" value="C:membrane"/>
    <property type="evidence" value="ECO:0007669"/>
    <property type="project" value="TreeGrafter"/>
</dbReference>
<keyword evidence="1" id="KW-0677">Repeat</keyword>
<proteinExistence type="predicted"/>
<dbReference type="PROSITE" id="PS50012">
    <property type="entry name" value="RCC1_3"/>
    <property type="match status" value="5"/>
</dbReference>
<dbReference type="Gene3D" id="2.130.10.10">
    <property type="entry name" value="YVTN repeat-like/Quinoprotein amine dehydrogenase"/>
    <property type="match status" value="2"/>
</dbReference>
<dbReference type="Gene3D" id="2.130.10.30">
    <property type="entry name" value="Regulator of chromosome condensation 1/beta-lactamase-inhibitor protein II"/>
    <property type="match status" value="2"/>
</dbReference>
<feature type="region of interest" description="Disordered" evidence="4">
    <location>
        <begin position="766"/>
        <end position="862"/>
    </location>
</feature>
<accession>A0A2P5XX43</accession>
<feature type="repeat" description="RCC1" evidence="3">
    <location>
        <begin position="557"/>
        <end position="612"/>
    </location>
</feature>
<feature type="repeat" description="RCC1" evidence="3">
    <location>
        <begin position="491"/>
        <end position="556"/>
    </location>
</feature>
<feature type="compositionally biased region" description="Acidic residues" evidence="4">
    <location>
        <begin position="800"/>
        <end position="814"/>
    </location>
</feature>
<dbReference type="InterPro" id="IPR009091">
    <property type="entry name" value="RCC1/BLIP-II"/>
</dbReference>
<dbReference type="PANTHER" id="PTHR46207:SF1">
    <property type="entry name" value="PROTEIN RCC2"/>
    <property type="match status" value="1"/>
</dbReference>
<dbReference type="InterPro" id="IPR001680">
    <property type="entry name" value="WD40_rpt"/>
</dbReference>
<feature type="repeat" description="WD" evidence="2">
    <location>
        <begin position="16"/>
        <end position="57"/>
    </location>
</feature>
<dbReference type="Proteomes" id="UP000239757">
    <property type="component" value="Unassembled WGS sequence"/>
</dbReference>
<dbReference type="SUPFAM" id="SSF50978">
    <property type="entry name" value="WD40 repeat-like"/>
    <property type="match status" value="1"/>
</dbReference>
<protein>
    <recommendedName>
        <fullName evidence="5">RCC1-like domain-containing protein</fullName>
    </recommendedName>
</protein>
<dbReference type="PRINTS" id="PR00633">
    <property type="entry name" value="RCCNDNSATION"/>
</dbReference>
<evidence type="ECO:0000313" key="7">
    <source>
        <dbReference type="Proteomes" id="UP000239757"/>
    </source>
</evidence>
<dbReference type="InterPro" id="IPR058923">
    <property type="entry name" value="RCC1-like_dom"/>
</dbReference>
<feature type="repeat" description="RCC1" evidence="3">
    <location>
        <begin position="658"/>
        <end position="711"/>
    </location>
</feature>
<sequence>MSSKSKRPPPDPVAVLRGHRASVTDACFHPSRPILFTGSSDGELRIWDTIQHRTVSSSWAHSAAHGIIAVACSSLLETNKIMSQGRDGTVKCWDIEEGGLSRTPSLTIRTNSYHFCKLSLVKKPVANTKQGDGTIDIELSNDSRGEIAKNQEEGSNSFEDHLQGGLIEETSVEGLKYVAMAGEQSSEVKGLYGYLKTTLLDLLSREECAWQFNHFCYPDQRAFLMSWQDGSILWWDIRYPGVPLTSVKFHSEPVLSLCIDGSCNGGISGAADDKIVLYNLDYPTGSCIVKKEISLERPGISSTAIRPDSKIAATAGWDHRVRIYNYRKGNPLAILKYHHATLLFCGSTCWDVIGRRKGAVEGNLVSPTRLRPLVGVDIRFVASGCWRCYTWGRNEKGQLGHGDTIQRDRPTIVSELSKYKIIKAGSGRNHTVVVTEDGNSLAFGWNKHGQLGSGSTRNEIESSPVRCLVSQVTHTACGADFTVWLSSVEGSSILTAGLPQYGQLGHGTDNEYNSKDSSVKLVYEPQPRPRAIATFSGETIVKVACGTNHTVAVDKNGYVYTWGFGGYGRLGHREQKDEWAPRRVDVFQKHNVLPPNAVVSAGSVNSACTAGGGQLYMWGKIKNAGDDWMYPKPLMDLSGWNLRCMDSGNMHHFVGADASCISWGQAQYGELGYGPMGQKSSAVPKKVDILEGMHVISVACGMGHSMVIVDRENVSDRLDQLDVYDGKATAEGMCLGLSLFSSHFSAVTLQTNTDTITLTAGTEVPDANATFPKQTNKRGAKNTSDSSKNSKRKKSKDSSDSEDEEENSDVESDSSGEYINGKAPSKGRGKGAKKSISGGKGTGRGRPSTNKTPQSSGGKTGLDCSGSSHLGFSGWGISTFVIGAWHSSSNLLGLFVRVIFSSSHFKFGFGGFKVVGLLGCL</sequence>
<feature type="repeat" description="RCC1" evidence="3">
    <location>
        <begin position="438"/>
        <end position="488"/>
    </location>
</feature>
<dbReference type="Pfam" id="PF00400">
    <property type="entry name" value="WD40"/>
    <property type="match status" value="2"/>
</dbReference>
<dbReference type="GO" id="GO:0031267">
    <property type="term" value="F:small GTPase binding"/>
    <property type="evidence" value="ECO:0007669"/>
    <property type="project" value="TreeGrafter"/>
</dbReference>
<organism evidence="6 7">
    <name type="scientific">Gossypium barbadense</name>
    <name type="common">Sea Island cotton</name>
    <name type="synonym">Hibiscus barbadensis</name>
    <dbReference type="NCBI Taxonomy" id="3634"/>
    <lineage>
        <taxon>Eukaryota</taxon>
        <taxon>Viridiplantae</taxon>
        <taxon>Streptophyta</taxon>
        <taxon>Embryophyta</taxon>
        <taxon>Tracheophyta</taxon>
        <taxon>Spermatophyta</taxon>
        <taxon>Magnoliopsida</taxon>
        <taxon>eudicotyledons</taxon>
        <taxon>Gunneridae</taxon>
        <taxon>Pentapetalae</taxon>
        <taxon>rosids</taxon>
        <taxon>malvids</taxon>
        <taxon>Malvales</taxon>
        <taxon>Malvaceae</taxon>
        <taxon>Malvoideae</taxon>
        <taxon>Gossypium</taxon>
    </lineage>
</organism>
<name>A0A2P5XX43_GOSBA</name>
<dbReference type="InterPro" id="IPR036322">
    <property type="entry name" value="WD40_repeat_dom_sf"/>
</dbReference>
<feature type="repeat" description="RCC1" evidence="3">
    <location>
        <begin position="386"/>
        <end position="437"/>
    </location>
</feature>
<dbReference type="SMART" id="SM00320">
    <property type="entry name" value="WD40"/>
    <property type="match status" value="4"/>
</dbReference>
<reference evidence="6 7" key="1">
    <citation type="submission" date="2015-01" db="EMBL/GenBank/DDBJ databases">
        <title>Genome of allotetraploid Gossypium barbadense reveals genomic plasticity and fiber elongation in cotton evolution.</title>
        <authorList>
            <person name="Chen X."/>
            <person name="Liu X."/>
            <person name="Zhao B."/>
            <person name="Zheng H."/>
            <person name="Hu Y."/>
            <person name="Lu G."/>
            <person name="Yang C."/>
            <person name="Chen J."/>
            <person name="Shan C."/>
            <person name="Zhang L."/>
            <person name="Zhou Y."/>
            <person name="Wang L."/>
            <person name="Guo W."/>
            <person name="Bai Y."/>
            <person name="Ruan J."/>
            <person name="Shangguan X."/>
            <person name="Mao Y."/>
            <person name="Jiang J."/>
            <person name="Zhu Y."/>
            <person name="Lei J."/>
            <person name="Kang H."/>
            <person name="Chen S."/>
            <person name="He X."/>
            <person name="Wang R."/>
            <person name="Wang Y."/>
            <person name="Chen J."/>
            <person name="Wang L."/>
            <person name="Yu S."/>
            <person name="Wang B."/>
            <person name="Wei J."/>
            <person name="Song S."/>
            <person name="Lu X."/>
            <person name="Gao Z."/>
            <person name="Gu W."/>
            <person name="Deng X."/>
            <person name="Ma D."/>
            <person name="Wang S."/>
            <person name="Liang W."/>
            <person name="Fang L."/>
            <person name="Cai C."/>
            <person name="Zhu X."/>
            <person name="Zhou B."/>
            <person name="Zhang Y."/>
            <person name="Chen Z."/>
            <person name="Xu S."/>
            <person name="Zhu R."/>
            <person name="Wang S."/>
            <person name="Zhang T."/>
            <person name="Zhao G."/>
        </authorList>
    </citation>
    <scope>NUCLEOTIDE SEQUENCE [LARGE SCALE GENOMIC DNA]</scope>
    <source>
        <strain evidence="7">cv. Xinhai21</strain>
        <tissue evidence="6">Leaf</tissue>
    </source>
</reference>
<gene>
    <name evidence="6" type="ORF">GOBAR_AA12815</name>
</gene>
<evidence type="ECO:0000256" key="4">
    <source>
        <dbReference type="SAM" id="MobiDB-lite"/>
    </source>
</evidence>
<feature type="domain" description="RCC1-like" evidence="5">
    <location>
        <begin position="388"/>
        <end position="713"/>
    </location>
</feature>
<keyword evidence="2" id="KW-0853">WD repeat</keyword>
<dbReference type="InterPro" id="IPR000408">
    <property type="entry name" value="Reg_chr_condens"/>
</dbReference>
<evidence type="ECO:0000256" key="3">
    <source>
        <dbReference type="PROSITE-ProRule" id="PRU00235"/>
    </source>
</evidence>